<accession>A0A812SRL5</accession>
<evidence type="ECO:0000256" key="1">
    <source>
        <dbReference type="SAM" id="Phobius"/>
    </source>
</evidence>
<evidence type="ECO:0000313" key="3">
    <source>
        <dbReference type="Proteomes" id="UP000604046"/>
    </source>
</evidence>
<feature type="transmembrane region" description="Helical" evidence="1">
    <location>
        <begin position="216"/>
        <end position="233"/>
    </location>
</feature>
<proteinExistence type="predicted"/>
<feature type="transmembrane region" description="Helical" evidence="1">
    <location>
        <begin position="188"/>
        <end position="209"/>
    </location>
</feature>
<dbReference type="OrthoDB" id="78308at2759"/>
<evidence type="ECO:0000313" key="2">
    <source>
        <dbReference type="EMBL" id="CAE7487969.1"/>
    </source>
</evidence>
<keyword evidence="1" id="KW-0812">Transmembrane</keyword>
<name>A0A812SRL5_9DINO</name>
<dbReference type="Gene3D" id="3.80.10.10">
    <property type="entry name" value="Ribonuclease Inhibitor"/>
    <property type="match status" value="1"/>
</dbReference>
<feature type="transmembrane region" description="Helical" evidence="1">
    <location>
        <begin position="253"/>
        <end position="277"/>
    </location>
</feature>
<dbReference type="EMBL" id="CAJNDS010002465">
    <property type="protein sequence ID" value="CAE7487969.1"/>
    <property type="molecule type" value="Genomic_DNA"/>
</dbReference>
<sequence>MANNTLDMFVNSTWGMVEDVIQFRTASFLAILIGLYLFTCAVGTIILALASWRSRRKATHVEARPLHTGEVLPQTVGIPSTSPAVTAAEVQEPALQEEVPLRSWGSFLSAEGVKAVDPEDVQLQGPALTKARTSYFQQSGDQRAGTQDQLRLLQAAFAGTFTLCMGTVLYCVQAGLLTKDTGLTWEAYTFLFACGCLWQLVQALACARFLPKGRVYPLKTFAVATISGVWPILSDAYDTLKDAQFGGLCVQSSSGFTVAMGVWTWLYLIAFHAYFFVRKKEGCLVELASNHLAVWVAPMEADFPQRSGVSDDTWSTWWRRKWQEDVLPVIYKQVTPTKMFMLCIENVPQAITAIIYEVLEGGSPVVTILNLCIPVIQIAASFLLFKPLRQAVAPFFARQLDAALDTKDEMLRNRLLLEAEFSSDFGLLRAVAARVNFFERAFPDGFRREGALRQHRNDFIFRCLKALVTDGHLDLSDRGLEGRGGIQVELQALKHFLRMTHFATYVLDLSKNEVRDQDAEAIAAMLQFANIKGVKLQGDALTSKGLEVLIPAAFASSSVEDLCLFAAKRKDTTGEDAEKTEALTRFLAGKSTARLLDLSECQLPEPLVQAVAIAVGCMNEDKDIDLVLAGNQVSAASIKAEDGAVLADLLRDGARARTIDLRDCDLTSEGFEARGKMVDSIEVGWRGVGCV</sequence>
<keyword evidence="1" id="KW-1133">Transmembrane helix</keyword>
<dbReference type="Proteomes" id="UP000604046">
    <property type="component" value="Unassembled WGS sequence"/>
</dbReference>
<reference evidence="2" key="1">
    <citation type="submission" date="2021-02" db="EMBL/GenBank/DDBJ databases">
        <authorList>
            <person name="Dougan E. K."/>
            <person name="Rhodes N."/>
            <person name="Thang M."/>
            <person name="Chan C."/>
        </authorList>
    </citation>
    <scope>NUCLEOTIDE SEQUENCE</scope>
</reference>
<dbReference type="SUPFAM" id="SSF52047">
    <property type="entry name" value="RNI-like"/>
    <property type="match status" value="1"/>
</dbReference>
<gene>
    <name evidence="2" type="primary">NLRC3</name>
    <name evidence="2" type="ORF">SNAT2548_LOCUS27367</name>
</gene>
<feature type="transmembrane region" description="Helical" evidence="1">
    <location>
        <begin position="26"/>
        <end position="50"/>
    </location>
</feature>
<dbReference type="InterPro" id="IPR032675">
    <property type="entry name" value="LRR_dom_sf"/>
</dbReference>
<protein>
    <submittedName>
        <fullName evidence="2">NLRC3 protein</fullName>
    </submittedName>
</protein>
<organism evidence="2 3">
    <name type="scientific">Symbiodinium natans</name>
    <dbReference type="NCBI Taxonomy" id="878477"/>
    <lineage>
        <taxon>Eukaryota</taxon>
        <taxon>Sar</taxon>
        <taxon>Alveolata</taxon>
        <taxon>Dinophyceae</taxon>
        <taxon>Suessiales</taxon>
        <taxon>Symbiodiniaceae</taxon>
        <taxon>Symbiodinium</taxon>
    </lineage>
</organism>
<keyword evidence="3" id="KW-1185">Reference proteome</keyword>
<comment type="caution">
    <text evidence="2">The sequence shown here is derived from an EMBL/GenBank/DDBJ whole genome shotgun (WGS) entry which is preliminary data.</text>
</comment>
<feature type="transmembrane region" description="Helical" evidence="1">
    <location>
        <begin position="152"/>
        <end position="176"/>
    </location>
</feature>
<keyword evidence="1" id="KW-0472">Membrane</keyword>
<feature type="transmembrane region" description="Helical" evidence="1">
    <location>
        <begin position="365"/>
        <end position="385"/>
    </location>
</feature>
<dbReference type="AlphaFoldDB" id="A0A812SRL5"/>